<sequence>MSERRRIERDGHTGIPQAPEQRPHAIVRAPAWLQQHLEFILVTIDERTVPLERGRLEQRLRGMPDDDDRAIVATLDDRTDPAPGARHHGAHVSLPKWRARITANPGIRARAP</sequence>
<proteinExistence type="predicted"/>
<name>A0A6P2T3G6_BURL3</name>
<accession>A0A6P2T3G6</accession>
<organism evidence="2 3">
    <name type="scientific">Burkholderia lata (strain ATCC 17760 / DSM 23089 / LMG 22485 / NCIMB 9086 / R18194 / 383)</name>
    <dbReference type="NCBI Taxonomy" id="482957"/>
    <lineage>
        <taxon>Bacteria</taxon>
        <taxon>Pseudomonadati</taxon>
        <taxon>Pseudomonadota</taxon>
        <taxon>Betaproteobacteria</taxon>
        <taxon>Burkholderiales</taxon>
        <taxon>Burkholderiaceae</taxon>
        <taxon>Burkholderia</taxon>
        <taxon>Burkholderia cepacia complex</taxon>
    </lineage>
</organism>
<evidence type="ECO:0000313" key="2">
    <source>
        <dbReference type="EMBL" id="VWC51856.1"/>
    </source>
</evidence>
<evidence type="ECO:0000313" key="3">
    <source>
        <dbReference type="Proteomes" id="UP000494170"/>
    </source>
</evidence>
<dbReference type="Proteomes" id="UP000494170">
    <property type="component" value="Unassembled WGS sequence"/>
</dbReference>
<evidence type="ECO:0000256" key="1">
    <source>
        <dbReference type="SAM" id="MobiDB-lite"/>
    </source>
</evidence>
<feature type="compositionally biased region" description="Basic and acidic residues" evidence="1">
    <location>
        <begin position="1"/>
        <end position="12"/>
    </location>
</feature>
<dbReference type="AlphaFoldDB" id="A0A6P2T3G6"/>
<reference evidence="2 3" key="1">
    <citation type="submission" date="2019-09" db="EMBL/GenBank/DDBJ databases">
        <authorList>
            <person name="Depoorter E."/>
        </authorList>
    </citation>
    <scope>NUCLEOTIDE SEQUENCE [LARGE SCALE GENOMIC DNA]</scope>
    <source>
        <strain evidence="2">LMG 6863</strain>
    </source>
</reference>
<dbReference type="EMBL" id="CABVPY010000142">
    <property type="protein sequence ID" value="VWC51856.1"/>
    <property type="molecule type" value="Genomic_DNA"/>
</dbReference>
<feature type="region of interest" description="Disordered" evidence="1">
    <location>
        <begin position="1"/>
        <end position="23"/>
    </location>
</feature>
<gene>
    <name evidence="2" type="ORF">BLA6863_07994</name>
</gene>
<protein>
    <submittedName>
        <fullName evidence="2">Uncharacterized protein</fullName>
    </submittedName>
</protein>